<dbReference type="InterPro" id="IPR052739">
    <property type="entry name" value="FAAH2"/>
</dbReference>
<dbReference type="PANTHER" id="PTHR43372:SF4">
    <property type="entry name" value="FATTY-ACID AMIDE HYDROLASE 2"/>
    <property type="match status" value="1"/>
</dbReference>
<reference evidence="2 3" key="1">
    <citation type="submission" date="2022-03" db="EMBL/GenBank/DDBJ databases">
        <title>A chromosomal length assembly of Cordylochernes scorpioides.</title>
        <authorList>
            <person name="Zeh D."/>
            <person name="Zeh J."/>
        </authorList>
    </citation>
    <scope>NUCLEOTIDE SEQUENCE [LARGE SCALE GENOMIC DNA]</scope>
    <source>
        <strain evidence="2">IN4F17</strain>
        <tissue evidence="2">Whole Body</tissue>
    </source>
</reference>
<dbReference type="Proteomes" id="UP001235939">
    <property type="component" value="Chromosome 23"/>
</dbReference>
<feature type="domain" description="Amidase" evidence="1">
    <location>
        <begin position="170"/>
        <end position="426"/>
    </location>
</feature>
<name>A0ABY6LU42_9ARAC</name>
<dbReference type="InterPro" id="IPR023631">
    <property type="entry name" value="Amidase_dom"/>
</dbReference>
<feature type="non-terminal residue" evidence="2">
    <location>
        <position position="1"/>
    </location>
</feature>
<dbReference type="InterPro" id="IPR036928">
    <property type="entry name" value="AS_sf"/>
</dbReference>
<organism evidence="2 3">
    <name type="scientific">Cordylochernes scorpioides</name>
    <dbReference type="NCBI Taxonomy" id="51811"/>
    <lineage>
        <taxon>Eukaryota</taxon>
        <taxon>Metazoa</taxon>
        <taxon>Ecdysozoa</taxon>
        <taxon>Arthropoda</taxon>
        <taxon>Chelicerata</taxon>
        <taxon>Arachnida</taxon>
        <taxon>Pseudoscorpiones</taxon>
        <taxon>Cheliferoidea</taxon>
        <taxon>Chernetidae</taxon>
        <taxon>Cordylochernes</taxon>
    </lineage>
</organism>
<accession>A0ABY6LU42</accession>
<evidence type="ECO:0000313" key="2">
    <source>
        <dbReference type="EMBL" id="UYV83255.1"/>
    </source>
</evidence>
<dbReference type="PANTHER" id="PTHR43372">
    <property type="entry name" value="FATTY-ACID AMIDE HYDROLASE"/>
    <property type="match status" value="1"/>
</dbReference>
<dbReference type="EMBL" id="CP092885">
    <property type="protein sequence ID" value="UYV83255.1"/>
    <property type="molecule type" value="Genomic_DNA"/>
</dbReference>
<dbReference type="SUPFAM" id="SSF75304">
    <property type="entry name" value="Amidase signature (AS) enzymes"/>
    <property type="match status" value="1"/>
</dbReference>
<dbReference type="Pfam" id="PF01425">
    <property type="entry name" value="Amidase"/>
    <property type="match status" value="2"/>
</dbReference>
<feature type="domain" description="Amidase" evidence="1">
    <location>
        <begin position="93"/>
        <end position="134"/>
    </location>
</feature>
<sequence>MAASDMRNRRHVQLLLTWSTNAAHPVSLDRSPYRVLSAGPAEPRFFSELVTAPPPPFSSRLGTGGVPSFYSYCMLFTYRCVSGSILVVCVITGGEGALLAAAGSVIGIGNDIGGSIRIPAFINGVFGHKPTAGSLVDMASARLLKDVITSKTKTDVFLNVVPCVMAGVLSNRGQFPEPTGQLEHYLTAGPMCRYAEDLELVLRCLAGSQWSAKLGLDLPVSLADLKVFYMEGDGGNPCVSPLHPDVRSGLLKVLKYFEVKVGVRPEPVDLDLRHAAQIWGHKMLAGTKTDCASVLGGSGTYHAGWELARWIVGKSNHTFPAVGAGVVEAIEKRRIKKREYLFKKYDRLERQFQDMLKENCIFLFPTLPEPAPYHNRPLFQMHNCNFLGLFNVLGLPVTQCPVGLSGEGLPVGVQVVAGKLQDRLTLAVARRLEEEFGGWIDPSAP</sequence>
<keyword evidence="3" id="KW-1185">Reference proteome</keyword>
<proteinExistence type="predicted"/>
<dbReference type="Gene3D" id="3.90.1300.10">
    <property type="entry name" value="Amidase signature (AS) domain"/>
    <property type="match status" value="1"/>
</dbReference>
<evidence type="ECO:0000259" key="1">
    <source>
        <dbReference type="Pfam" id="PF01425"/>
    </source>
</evidence>
<gene>
    <name evidence="2" type="ORF">LAZ67_23000303</name>
</gene>
<evidence type="ECO:0000313" key="3">
    <source>
        <dbReference type="Proteomes" id="UP001235939"/>
    </source>
</evidence>
<protein>
    <submittedName>
        <fullName evidence="2">FAAH2</fullName>
    </submittedName>
</protein>